<reference evidence="2" key="1">
    <citation type="submission" date="2013-06" db="EMBL/GenBank/DDBJ databases">
        <authorList>
            <person name="Weinstock G."/>
            <person name="Sodergren E."/>
            <person name="Clifton S."/>
            <person name="Fulton L."/>
            <person name="Fulton B."/>
            <person name="Courtney L."/>
            <person name="Fronick C."/>
            <person name="Harrison M."/>
            <person name="Strong C."/>
            <person name="Farmer C."/>
            <person name="Delahaunty K."/>
            <person name="Markovic C."/>
            <person name="Hall O."/>
            <person name="Minx P."/>
            <person name="Tomlinson C."/>
            <person name="Mitreva M."/>
            <person name="Nelson J."/>
            <person name="Hou S."/>
            <person name="Wollam A."/>
            <person name="Pepin K.H."/>
            <person name="Johnson M."/>
            <person name="Bhonagiri V."/>
            <person name="Nash W.E."/>
            <person name="Warren W."/>
            <person name="Chinwalla A."/>
            <person name="Mardis E.R."/>
            <person name="Wilson R.K."/>
        </authorList>
    </citation>
    <scope>NUCLEOTIDE SEQUENCE [LARGE SCALE GENOMIC DNA]</scope>
    <source>
        <strain evidence="2">ATCC 49176</strain>
    </source>
</reference>
<keyword evidence="3" id="KW-1185">Reference proteome</keyword>
<dbReference type="AlphaFoldDB" id="W1Q3G5"/>
<keyword evidence="1" id="KW-0472">Membrane</keyword>
<comment type="caution">
    <text evidence="2">The sequence shown here is derived from an EMBL/GenBank/DDBJ whole genome shotgun (WGS) entry which is preliminary data.</text>
</comment>
<proteinExistence type="predicted"/>
<feature type="transmembrane region" description="Helical" evidence="1">
    <location>
        <begin position="111"/>
        <end position="132"/>
    </location>
</feature>
<dbReference type="EMBL" id="ACIN03000006">
    <property type="protein sequence ID" value="ESK65707.1"/>
    <property type="molecule type" value="Genomic_DNA"/>
</dbReference>
<evidence type="ECO:0000256" key="1">
    <source>
        <dbReference type="SAM" id="Phobius"/>
    </source>
</evidence>
<evidence type="ECO:0000313" key="3">
    <source>
        <dbReference type="Proteomes" id="UP000019050"/>
    </source>
</evidence>
<keyword evidence="1" id="KW-1133">Transmembrane helix</keyword>
<dbReference type="Proteomes" id="UP000019050">
    <property type="component" value="Unassembled WGS sequence"/>
</dbReference>
<sequence>MAHTVKGHIKQKLYSLASGELVALAVFWLNFLLFKKYLVTPQALIAIVYPLLLVSLILLQGSLYWWILIKRLSKPSFAIKQTGPIYGLLRQVDLILLALGIPIILIEFSSWPVSLIAVAIWLFALIEWINYFHWQLSYSLNPLVFLSKVAKRKLRKSKIAKEIDKSK</sequence>
<feature type="transmembrane region" description="Helical" evidence="1">
    <location>
        <begin position="12"/>
        <end position="31"/>
    </location>
</feature>
<name>W1Q3G5_ABIDE</name>
<organism evidence="2 3">
    <name type="scientific">Abiotrophia defectiva ATCC 49176</name>
    <dbReference type="NCBI Taxonomy" id="592010"/>
    <lineage>
        <taxon>Bacteria</taxon>
        <taxon>Bacillati</taxon>
        <taxon>Bacillota</taxon>
        <taxon>Bacilli</taxon>
        <taxon>Lactobacillales</taxon>
        <taxon>Aerococcaceae</taxon>
        <taxon>Abiotrophia</taxon>
    </lineage>
</organism>
<keyword evidence="1" id="KW-0812">Transmembrane</keyword>
<protein>
    <submittedName>
        <fullName evidence="2">Uncharacterized protein</fullName>
    </submittedName>
</protein>
<dbReference type="HOGENOM" id="CLU_134380_0_0_9"/>
<evidence type="ECO:0000313" key="2">
    <source>
        <dbReference type="EMBL" id="ESK65707.1"/>
    </source>
</evidence>
<feature type="transmembrane region" description="Helical" evidence="1">
    <location>
        <begin position="43"/>
        <end position="67"/>
    </location>
</feature>
<accession>W1Q3G5</accession>
<dbReference type="eggNOG" id="ENOG502ZGEU">
    <property type="taxonomic scope" value="Bacteria"/>
</dbReference>
<feature type="transmembrane region" description="Helical" evidence="1">
    <location>
        <begin position="88"/>
        <end position="105"/>
    </location>
</feature>
<gene>
    <name evidence="2" type="ORF">GCWU000182_000982</name>
</gene>